<accession>A0AAU9JX10</accession>
<gene>
    <name evidence="3" type="ORF">BSTOLATCC_MIC47927</name>
</gene>
<reference evidence="3" key="1">
    <citation type="submission" date="2021-09" db="EMBL/GenBank/DDBJ databases">
        <authorList>
            <consortium name="AG Swart"/>
            <person name="Singh M."/>
            <person name="Singh A."/>
            <person name="Seah K."/>
            <person name="Emmerich C."/>
        </authorList>
    </citation>
    <scope>NUCLEOTIDE SEQUENCE</scope>
    <source>
        <strain evidence="3">ATCC30299</strain>
    </source>
</reference>
<evidence type="ECO:0000313" key="4">
    <source>
        <dbReference type="Proteomes" id="UP001162131"/>
    </source>
</evidence>
<evidence type="ECO:0000313" key="3">
    <source>
        <dbReference type="EMBL" id="CAG9329096.1"/>
    </source>
</evidence>
<dbReference type="Gene3D" id="1.25.40.10">
    <property type="entry name" value="Tetratricopeptide repeat domain"/>
    <property type="match status" value="1"/>
</dbReference>
<evidence type="ECO:0000256" key="1">
    <source>
        <dbReference type="SAM" id="MobiDB-lite"/>
    </source>
</evidence>
<dbReference type="EMBL" id="CAJZBQ010000047">
    <property type="protein sequence ID" value="CAG9329096.1"/>
    <property type="molecule type" value="Genomic_DNA"/>
</dbReference>
<name>A0AAU9JX10_9CILI</name>
<dbReference type="CDD" id="cd00038">
    <property type="entry name" value="CAP_ED"/>
    <property type="match status" value="1"/>
</dbReference>
<dbReference type="PROSITE" id="PS50042">
    <property type="entry name" value="CNMP_BINDING_3"/>
    <property type="match status" value="1"/>
</dbReference>
<dbReference type="InterPro" id="IPR018490">
    <property type="entry name" value="cNMP-bd_dom_sf"/>
</dbReference>
<feature type="compositionally biased region" description="Polar residues" evidence="1">
    <location>
        <begin position="193"/>
        <end position="216"/>
    </location>
</feature>
<evidence type="ECO:0000259" key="2">
    <source>
        <dbReference type="PROSITE" id="PS50042"/>
    </source>
</evidence>
<dbReference type="Gene3D" id="2.60.120.10">
    <property type="entry name" value="Jelly Rolls"/>
    <property type="match status" value="1"/>
</dbReference>
<proteinExistence type="predicted"/>
<sequence>MKAYKFPVKDCKAHAFCNYPYTEDVANLDTADLKSYLKSLSPNKKYNLSEREIISTNTLATELDVKYLKKIQDRMDDHNSVKSGIPIVTEEGLSDWCQQSINRRFPVIPNIRPFMVSKPIYEYLKSVQDIKKSPQGGGNNAASRELITQGEIQSILENNKVNIYSLEPRTMENGTAFMYPRQKDREKPRKSLINDSSGKIAQRTHSARSNNSNATYTRARSSVMSQILHQFNTEVKEYHGNLRTDSHNAREIYEGILKEGKAQLKLERSLTKEKIVFLSDNQIKLLDRDIVYNQPSYLMMHLDLIHKTETDDAYKLAIKNDWKNALAEYKENFKKQGPSQEGCFNIAVCLEHLNSYEMSRTWFSEALRFDIKSPEVLLGLAIASFKLNEVGSCIYFCDRIMEIEQAKDGRVYFLMALCSKVINSIDESTLHYLLLLQRCPEDRLSPVQSTHDWDETVPLEKWMYKSNIPFFRRFDKKKLKHLSSYDIIHLESTHVFVPDQDKAYIIINGMIKVRDHTQYLMNPKLLWRIRCGHYLYYPYHRHFFDNPYIWLFVDRNTCVLSIPSEDFEALLKESRQLNSVILTNVLCSFRLFKNVSDNCIDSLVQESMKIKKFKKGQLIRRKIGVSGEGKGVFGIIISGLVDVRREDGHDIGMKGRGDYFAEEFVFKEMRGTASYGDFYAKSDTLEIGFIIASDILKLPEHELEKLKSNLSSFKRTRSRKETHTKNNSFWL</sequence>
<dbReference type="Proteomes" id="UP001162131">
    <property type="component" value="Unassembled WGS sequence"/>
</dbReference>
<organism evidence="3 4">
    <name type="scientific">Blepharisma stoltei</name>
    <dbReference type="NCBI Taxonomy" id="1481888"/>
    <lineage>
        <taxon>Eukaryota</taxon>
        <taxon>Sar</taxon>
        <taxon>Alveolata</taxon>
        <taxon>Ciliophora</taxon>
        <taxon>Postciliodesmatophora</taxon>
        <taxon>Heterotrichea</taxon>
        <taxon>Heterotrichida</taxon>
        <taxon>Blepharismidae</taxon>
        <taxon>Blepharisma</taxon>
    </lineage>
</organism>
<keyword evidence="4" id="KW-1185">Reference proteome</keyword>
<feature type="region of interest" description="Disordered" evidence="1">
    <location>
        <begin position="181"/>
        <end position="216"/>
    </location>
</feature>
<comment type="caution">
    <text evidence="3">The sequence shown here is derived from an EMBL/GenBank/DDBJ whole genome shotgun (WGS) entry which is preliminary data.</text>
</comment>
<dbReference type="InterPro" id="IPR011990">
    <property type="entry name" value="TPR-like_helical_dom_sf"/>
</dbReference>
<dbReference type="InterPro" id="IPR000595">
    <property type="entry name" value="cNMP-bd_dom"/>
</dbReference>
<dbReference type="AlphaFoldDB" id="A0AAU9JX10"/>
<protein>
    <recommendedName>
        <fullName evidence="2">Cyclic nucleotide-binding domain-containing protein</fullName>
    </recommendedName>
</protein>
<dbReference type="InterPro" id="IPR014710">
    <property type="entry name" value="RmlC-like_jellyroll"/>
</dbReference>
<dbReference type="SUPFAM" id="SSF51206">
    <property type="entry name" value="cAMP-binding domain-like"/>
    <property type="match status" value="1"/>
</dbReference>
<feature type="domain" description="Cyclic nucleotide-binding" evidence="2">
    <location>
        <begin position="591"/>
        <end position="674"/>
    </location>
</feature>
<dbReference type="SUPFAM" id="SSF48452">
    <property type="entry name" value="TPR-like"/>
    <property type="match status" value="1"/>
</dbReference>